<evidence type="ECO:0000256" key="5">
    <source>
        <dbReference type="ARBA" id="ARBA00022989"/>
    </source>
</evidence>
<dbReference type="PANTHER" id="PTHR23517:SF15">
    <property type="entry name" value="PROTON-DEPENDENT OLIGOPEPTIDE FAMILY TRANSPORT PROTEIN"/>
    <property type="match status" value="1"/>
</dbReference>
<feature type="transmembrane region" description="Helical" evidence="7">
    <location>
        <begin position="439"/>
        <end position="458"/>
    </location>
</feature>
<keyword evidence="9" id="KW-1185">Reference proteome</keyword>
<sequence>MPRWYTTLFVTDTLERFGFYGMQAILVLYAAAPLERGGLGLRPADAAALFGAWISVMFLLSLPGGWIGDRLLGQWRALLCGCVLSGAGYLALAAPTGWATAAGLVLLAAGGGLFKPNHQALINLMFDGRRGRESGISLMYVGVQVSALAAPLVTGYLGEKVSWHLGFSVASAAVLATALLLVFSVRQFGGTGLRPGRPATAAERTRALRGAGLVLGAAVVLVVVLAVTGRLSATAAIMVASVLSIALPVAGYATLYRNPGLTASGRRRLRGYLAVCLGATLFWIIIAHSASLLTLFARDHTDLAVFGLAIPASWLQAATPAFILLLAPVVAAVLPNAGGVGVKLGAGLLMVGAGFLVMAVGSSFAADGERVSLAWLALVYLLHAAGEVIIAAVAISSAADVLGPAFVGRVIGLLWLFAALGGGLGSMLVRLSAAVSEPVYYAALGGAAVVAGAVFLVTRRTLGAALASGIDSEVRKGQA</sequence>
<evidence type="ECO:0000313" key="8">
    <source>
        <dbReference type="EMBL" id="RSD20301.1"/>
    </source>
</evidence>
<dbReference type="AlphaFoldDB" id="A0A3R9ESS2"/>
<dbReference type="InterPro" id="IPR036259">
    <property type="entry name" value="MFS_trans_sf"/>
</dbReference>
<dbReference type="Proteomes" id="UP000267081">
    <property type="component" value="Unassembled WGS sequence"/>
</dbReference>
<dbReference type="EMBL" id="RSEC01000036">
    <property type="protein sequence ID" value="RSD20301.1"/>
    <property type="molecule type" value="Genomic_DNA"/>
</dbReference>
<dbReference type="GO" id="GO:0005886">
    <property type="term" value="C:plasma membrane"/>
    <property type="evidence" value="ECO:0007669"/>
    <property type="project" value="UniProtKB-SubCell"/>
</dbReference>
<protein>
    <submittedName>
        <fullName evidence="8">MFS transporter</fullName>
    </submittedName>
</protein>
<feature type="transmembrane region" description="Helical" evidence="7">
    <location>
        <begin position="87"/>
        <end position="114"/>
    </location>
</feature>
<feature type="transmembrane region" description="Helical" evidence="7">
    <location>
        <begin position="372"/>
        <end position="394"/>
    </location>
</feature>
<evidence type="ECO:0000256" key="4">
    <source>
        <dbReference type="ARBA" id="ARBA00022692"/>
    </source>
</evidence>
<feature type="transmembrane region" description="Helical" evidence="7">
    <location>
        <begin position="46"/>
        <end position="67"/>
    </location>
</feature>
<name>A0A3R9ESS2_9PSEU</name>
<keyword evidence="4 7" id="KW-0812">Transmembrane</keyword>
<feature type="transmembrane region" description="Helical" evidence="7">
    <location>
        <begin position="163"/>
        <end position="185"/>
    </location>
</feature>
<feature type="transmembrane region" description="Helical" evidence="7">
    <location>
        <begin position="206"/>
        <end position="227"/>
    </location>
</feature>
<dbReference type="InterPro" id="IPR005279">
    <property type="entry name" value="Dipep/tripep_permease"/>
</dbReference>
<gene>
    <name evidence="8" type="ORF">EIY87_14200</name>
</gene>
<dbReference type="OrthoDB" id="9772725at2"/>
<dbReference type="InterPro" id="IPR000109">
    <property type="entry name" value="POT_fam"/>
</dbReference>
<comment type="subcellular location">
    <subcellularLocation>
        <location evidence="1">Cell membrane</location>
        <topology evidence="1">Multi-pass membrane protein</topology>
    </subcellularLocation>
</comment>
<dbReference type="InterPro" id="IPR050171">
    <property type="entry name" value="MFS_Transporters"/>
</dbReference>
<feature type="transmembrane region" description="Helical" evidence="7">
    <location>
        <begin position="272"/>
        <end position="297"/>
    </location>
</feature>
<feature type="transmembrane region" description="Helical" evidence="7">
    <location>
        <begin position="233"/>
        <end position="252"/>
    </location>
</feature>
<proteinExistence type="predicted"/>
<dbReference type="PANTHER" id="PTHR23517">
    <property type="entry name" value="RESISTANCE PROTEIN MDTM, PUTATIVE-RELATED-RELATED"/>
    <property type="match status" value="1"/>
</dbReference>
<dbReference type="GO" id="GO:1904680">
    <property type="term" value="F:peptide transmembrane transporter activity"/>
    <property type="evidence" value="ECO:0007669"/>
    <property type="project" value="InterPro"/>
</dbReference>
<keyword evidence="3" id="KW-1003">Cell membrane</keyword>
<accession>A0A3R9ESS2</accession>
<feature type="transmembrane region" description="Helical" evidence="7">
    <location>
        <begin position="17"/>
        <end position="34"/>
    </location>
</feature>
<evidence type="ECO:0000313" key="9">
    <source>
        <dbReference type="Proteomes" id="UP000267081"/>
    </source>
</evidence>
<dbReference type="Gene3D" id="1.20.1250.20">
    <property type="entry name" value="MFS general substrate transporter like domains"/>
    <property type="match status" value="1"/>
</dbReference>
<evidence type="ECO:0000256" key="1">
    <source>
        <dbReference type="ARBA" id="ARBA00004651"/>
    </source>
</evidence>
<keyword evidence="5 7" id="KW-1133">Transmembrane helix</keyword>
<dbReference type="NCBIfam" id="TIGR00924">
    <property type="entry name" value="yjdL_sub1_fam"/>
    <property type="match status" value="1"/>
</dbReference>
<feature type="transmembrane region" description="Helical" evidence="7">
    <location>
        <begin position="406"/>
        <end position="427"/>
    </location>
</feature>
<evidence type="ECO:0000256" key="2">
    <source>
        <dbReference type="ARBA" id="ARBA00022448"/>
    </source>
</evidence>
<keyword evidence="6 7" id="KW-0472">Membrane</keyword>
<organism evidence="8 9">
    <name type="scientific">Amycolatopsis eburnea</name>
    <dbReference type="NCBI Taxonomy" id="2267691"/>
    <lineage>
        <taxon>Bacteria</taxon>
        <taxon>Bacillati</taxon>
        <taxon>Actinomycetota</taxon>
        <taxon>Actinomycetes</taxon>
        <taxon>Pseudonocardiales</taxon>
        <taxon>Pseudonocardiaceae</taxon>
        <taxon>Amycolatopsis</taxon>
    </lineage>
</organism>
<feature type="transmembrane region" description="Helical" evidence="7">
    <location>
        <begin position="317"/>
        <end position="334"/>
    </location>
</feature>
<evidence type="ECO:0000256" key="7">
    <source>
        <dbReference type="SAM" id="Phobius"/>
    </source>
</evidence>
<comment type="caution">
    <text evidence="8">The sequence shown here is derived from an EMBL/GenBank/DDBJ whole genome shotgun (WGS) entry which is preliminary data.</text>
</comment>
<dbReference type="GO" id="GO:0015833">
    <property type="term" value="P:peptide transport"/>
    <property type="evidence" value="ECO:0007669"/>
    <property type="project" value="InterPro"/>
</dbReference>
<keyword evidence="2" id="KW-0813">Transport</keyword>
<feature type="transmembrane region" description="Helical" evidence="7">
    <location>
        <begin position="346"/>
        <end position="366"/>
    </location>
</feature>
<evidence type="ECO:0000256" key="3">
    <source>
        <dbReference type="ARBA" id="ARBA00022475"/>
    </source>
</evidence>
<dbReference type="SUPFAM" id="SSF103473">
    <property type="entry name" value="MFS general substrate transporter"/>
    <property type="match status" value="2"/>
</dbReference>
<feature type="transmembrane region" description="Helical" evidence="7">
    <location>
        <begin position="135"/>
        <end position="157"/>
    </location>
</feature>
<evidence type="ECO:0000256" key="6">
    <source>
        <dbReference type="ARBA" id="ARBA00023136"/>
    </source>
</evidence>
<dbReference type="Pfam" id="PF00854">
    <property type="entry name" value="PTR2"/>
    <property type="match status" value="1"/>
</dbReference>
<reference evidence="8 9" key="1">
    <citation type="submission" date="2018-12" db="EMBL/GenBank/DDBJ databases">
        <title>Amycolatopsis eburnea sp. nov. actinomycete associate with arbuscular mycorrhiza fungal spore.</title>
        <authorList>
            <person name="Lumyong S."/>
            <person name="Chaiya L."/>
        </authorList>
    </citation>
    <scope>NUCLEOTIDE SEQUENCE [LARGE SCALE GENOMIC DNA]</scope>
    <source>
        <strain evidence="8 9">GLM-1</strain>
    </source>
</reference>